<organism evidence="6 7">
    <name type="scientific">Apiospora phragmitis</name>
    <dbReference type="NCBI Taxonomy" id="2905665"/>
    <lineage>
        <taxon>Eukaryota</taxon>
        <taxon>Fungi</taxon>
        <taxon>Dikarya</taxon>
        <taxon>Ascomycota</taxon>
        <taxon>Pezizomycotina</taxon>
        <taxon>Sordariomycetes</taxon>
        <taxon>Xylariomycetidae</taxon>
        <taxon>Amphisphaeriales</taxon>
        <taxon>Apiosporaceae</taxon>
        <taxon>Apiospora</taxon>
    </lineage>
</organism>
<evidence type="ECO:0000259" key="5">
    <source>
        <dbReference type="Pfam" id="PF04116"/>
    </source>
</evidence>
<keyword evidence="3" id="KW-1133">Transmembrane helix</keyword>
<keyword evidence="7" id="KW-1185">Reference proteome</keyword>
<reference evidence="6 7" key="1">
    <citation type="submission" date="2023-01" db="EMBL/GenBank/DDBJ databases">
        <title>Analysis of 21 Apiospora genomes using comparative genomics revels a genus with tremendous synthesis potential of carbohydrate active enzymes and secondary metabolites.</title>
        <authorList>
            <person name="Sorensen T."/>
        </authorList>
    </citation>
    <scope>NUCLEOTIDE SEQUENCE [LARGE SCALE GENOMIC DNA]</scope>
    <source>
        <strain evidence="6 7">CBS 135458</strain>
    </source>
</reference>
<comment type="subcellular location">
    <subcellularLocation>
        <location evidence="1">Membrane</location>
    </subcellularLocation>
</comment>
<dbReference type="SUPFAM" id="SSF52518">
    <property type="entry name" value="Thiamin diphosphate-binding fold (THDP-binding)"/>
    <property type="match status" value="1"/>
</dbReference>
<evidence type="ECO:0000313" key="6">
    <source>
        <dbReference type="EMBL" id="KAK8050713.1"/>
    </source>
</evidence>
<evidence type="ECO:0000313" key="7">
    <source>
        <dbReference type="Proteomes" id="UP001480595"/>
    </source>
</evidence>
<dbReference type="Pfam" id="PF04116">
    <property type="entry name" value="FA_hydroxylase"/>
    <property type="match status" value="1"/>
</dbReference>
<keyword evidence="2" id="KW-0812">Transmembrane</keyword>
<dbReference type="PANTHER" id="PTHR11863">
    <property type="entry name" value="STEROL DESATURASE"/>
    <property type="match status" value="1"/>
</dbReference>
<dbReference type="InterPro" id="IPR050307">
    <property type="entry name" value="Sterol_Desaturase_Related"/>
</dbReference>
<dbReference type="Proteomes" id="UP001480595">
    <property type="component" value="Unassembled WGS sequence"/>
</dbReference>
<name>A0ABR1TVQ3_9PEZI</name>
<evidence type="ECO:0000256" key="3">
    <source>
        <dbReference type="ARBA" id="ARBA00022989"/>
    </source>
</evidence>
<proteinExistence type="predicted"/>
<feature type="domain" description="Fatty acid hydroxylase" evidence="5">
    <location>
        <begin position="141"/>
        <end position="270"/>
    </location>
</feature>
<evidence type="ECO:0000256" key="2">
    <source>
        <dbReference type="ARBA" id="ARBA00022692"/>
    </source>
</evidence>
<dbReference type="InterPro" id="IPR029061">
    <property type="entry name" value="THDP-binding"/>
</dbReference>
<accession>A0ABR1TVQ3</accession>
<comment type="caution">
    <text evidence="6">The sequence shown here is derived from an EMBL/GenBank/DDBJ whole genome shotgun (WGS) entry which is preliminary data.</text>
</comment>
<protein>
    <recommendedName>
        <fullName evidence="5">Fatty acid hydroxylase domain-containing protein</fullName>
    </recommendedName>
</protein>
<dbReference type="RefSeq" id="XP_066712962.1">
    <property type="nucleotide sequence ID" value="XM_066863852.1"/>
</dbReference>
<dbReference type="GeneID" id="92096915"/>
<keyword evidence="4" id="KW-0472">Membrane</keyword>
<sequence length="272" mass="31217">MSFNGTAAPATFAQLVAYAAANDPDLSTLEQYWWAHYAYWQNSIIVTGLLAFCSHELVYFGRNLPWVVADAIPSVFGRYKIQGAAKQPTAAQQWECVRYILLLHVFAEVPLMVGFHPVCELFGLRVDVPFPRWRTVAGQLAVFFVLEDAYHYWIHRLLHWGPLYRYVHCIHHQYAAPFGLAAEYASPVETVLLGVGTIGAPIFYGGLTGHLWTVLLWVVVRQFQAIDAHSGYDFPWSLRRWLPFWGGADWHDDHHQYFVGNYSSSFRYWDGK</sequence>
<dbReference type="EMBL" id="JAQQWL010000011">
    <property type="protein sequence ID" value="KAK8050713.1"/>
    <property type="molecule type" value="Genomic_DNA"/>
</dbReference>
<gene>
    <name evidence="6" type="ORF">PG994_012443</name>
</gene>
<evidence type="ECO:0000256" key="4">
    <source>
        <dbReference type="ARBA" id="ARBA00023136"/>
    </source>
</evidence>
<dbReference type="InterPro" id="IPR006694">
    <property type="entry name" value="Fatty_acid_hydroxylase"/>
</dbReference>
<evidence type="ECO:0000256" key="1">
    <source>
        <dbReference type="ARBA" id="ARBA00004370"/>
    </source>
</evidence>